<gene>
    <name evidence="2" type="ORF">RN001_002974</name>
</gene>
<dbReference type="Proteomes" id="UP001353858">
    <property type="component" value="Unassembled WGS sequence"/>
</dbReference>
<feature type="chain" id="PRO_5043040700" evidence="1">
    <location>
        <begin position="20"/>
        <end position="140"/>
    </location>
</feature>
<evidence type="ECO:0000313" key="2">
    <source>
        <dbReference type="EMBL" id="KAK4886703.1"/>
    </source>
</evidence>
<evidence type="ECO:0000256" key="1">
    <source>
        <dbReference type="SAM" id="SignalP"/>
    </source>
</evidence>
<comment type="caution">
    <text evidence="2">The sequence shown here is derived from an EMBL/GenBank/DDBJ whole genome shotgun (WGS) entry which is preliminary data.</text>
</comment>
<dbReference type="EMBL" id="JARPUR010000001">
    <property type="protein sequence ID" value="KAK4886703.1"/>
    <property type="molecule type" value="Genomic_DNA"/>
</dbReference>
<sequence>MQFLDVFILQFALCALVVAIDATPGLGYGLHASPVLPAPIIPASVIPAPIFPAPTIVKSYPAPVFSPPILKTPIIASAPIIKTVAPIPIIKHIAPATSYASITQYAAAPIVKTVVAPQPIIKSYAVAAPLPVHGLSAFHH</sequence>
<accession>A0AAN7PHZ0</accession>
<evidence type="ECO:0000313" key="3">
    <source>
        <dbReference type="Proteomes" id="UP001353858"/>
    </source>
</evidence>
<proteinExistence type="predicted"/>
<protein>
    <submittedName>
        <fullName evidence="2">Uncharacterized protein</fullName>
    </submittedName>
</protein>
<keyword evidence="1" id="KW-0732">Signal</keyword>
<dbReference type="AlphaFoldDB" id="A0AAN7PHZ0"/>
<organism evidence="2 3">
    <name type="scientific">Aquatica leii</name>
    <dbReference type="NCBI Taxonomy" id="1421715"/>
    <lineage>
        <taxon>Eukaryota</taxon>
        <taxon>Metazoa</taxon>
        <taxon>Ecdysozoa</taxon>
        <taxon>Arthropoda</taxon>
        <taxon>Hexapoda</taxon>
        <taxon>Insecta</taxon>
        <taxon>Pterygota</taxon>
        <taxon>Neoptera</taxon>
        <taxon>Endopterygota</taxon>
        <taxon>Coleoptera</taxon>
        <taxon>Polyphaga</taxon>
        <taxon>Elateriformia</taxon>
        <taxon>Elateroidea</taxon>
        <taxon>Lampyridae</taxon>
        <taxon>Luciolinae</taxon>
        <taxon>Aquatica</taxon>
    </lineage>
</organism>
<name>A0AAN7PHZ0_9COLE</name>
<reference evidence="3" key="1">
    <citation type="submission" date="2023-01" db="EMBL/GenBank/DDBJ databases">
        <title>Key to firefly adult light organ development and bioluminescence: homeobox transcription factors regulate luciferase expression and transportation to peroxisome.</title>
        <authorList>
            <person name="Fu X."/>
        </authorList>
    </citation>
    <scope>NUCLEOTIDE SEQUENCE [LARGE SCALE GENOMIC DNA]</scope>
</reference>
<feature type="signal peptide" evidence="1">
    <location>
        <begin position="1"/>
        <end position="19"/>
    </location>
</feature>
<keyword evidence="3" id="KW-1185">Reference proteome</keyword>